<dbReference type="EC" id="3.1.4.55" evidence="2"/>
<dbReference type="Gene3D" id="3.60.15.10">
    <property type="entry name" value="Ribonuclease Z/Hydroxyacylglutathione hydrolase-like"/>
    <property type="match status" value="1"/>
</dbReference>
<dbReference type="SUPFAM" id="SSF56281">
    <property type="entry name" value="Metallo-hydrolase/oxidoreductase"/>
    <property type="match status" value="1"/>
</dbReference>
<accession>A0A840AF12</accession>
<keyword evidence="2" id="KW-0378">Hydrolase</keyword>
<dbReference type="PANTHER" id="PTHR42663:SF6">
    <property type="entry name" value="HYDROLASE C777.06C-RELATED"/>
    <property type="match status" value="1"/>
</dbReference>
<dbReference type="EMBL" id="JACIDJ010000003">
    <property type="protein sequence ID" value="MBB3898685.1"/>
    <property type="molecule type" value="Genomic_DNA"/>
</dbReference>
<keyword evidence="3" id="KW-1185">Reference proteome</keyword>
<protein>
    <submittedName>
        <fullName evidence="2">Phosphoribosyl 1,2-cyclic phosphate phosphodiesterase</fullName>
        <ecNumber evidence="2">3.1.4.55</ecNumber>
    </submittedName>
</protein>
<dbReference type="InterPro" id="IPR001279">
    <property type="entry name" value="Metallo-B-lactamas"/>
</dbReference>
<dbReference type="RefSeq" id="WP_311727847.1">
    <property type="nucleotide sequence ID" value="NZ_JACIDJ010000003.1"/>
</dbReference>
<dbReference type="SMART" id="SM00849">
    <property type="entry name" value="Lactamase_B"/>
    <property type="match status" value="1"/>
</dbReference>
<comment type="caution">
    <text evidence="2">The sequence shown here is derived from an EMBL/GenBank/DDBJ whole genome shotgun (WGS) entry which is preliminary data.</text>
</comment>
<sequence>MNRVRVRLLGTGPSQGVPELGGLWGECDPTEPRNQRTRSAALIEASDGTRLLVDAGPDIRAQLLAAGVDRLDALLITHAHADHIAGLDEMRAINRRMGQALPLYATATTLAALRARFDYCFLPPTRGFYRPALDAREVEAGQTLRLGGLEVELLDQDHRVMRSLGLRIGRFAYTTDVVDFPPESFARLHGLSLWVVGCFQRVPHPVHANLDQVLEWRAALGRPRTVLTHMSGALDYATLRAELPEGVEPGFDGMELHP</sequence>
<organism evidence="2 3">
    <name type="scientific">Roseococcus suduntuyensis</name>
    <dbReference type="NCBI Taxonomy" id="455361"/>
    <lineage>
        <taxon>Bacteria</taxon>
        <taxon>Pseudomonadati</taxon>
        <taxon>Pseudomonadota</taxon>
        <taxon>Alphaproteobacteria</taxon>
        <taxon>Acetobacterales</taxon>
        <taxon>Roseomonadaceae</taxon>
        <taxon>Roseococcus</taxon>
    </lineage>
</organism>
<feature type="domain" description="Metallo-beta-lactamase" evidence="1">
    <location>
        <begin position="37"/>
        <end position="229"/>
    </location>
</feature>
<evidence type="ECO:0000313" key="3">
    <source>
        <dbReference type="Proteomes" id="UP000553193"/>
    </source>
</evidence>
<dbReference type="Pfam" id="PF12706">
    <property type="entry name" value="Lactamase_B_2"/>
    <property type="match status" value="1"/>
</dbReference>
<dbReference type="CDD" id="cd16279">
    <property type="entry name" value="metallo-hydrolase-like_MBL-fold"/>
    <property type="match status" value="1"/>
</dbReference>
<dbReference type="InterPro" id="IPR036866">
    <property type="entry name" value="RibonucZ/Hydroxyglut_hydro"/>
</dbReference>
<evidence type="ECO:0000259" key="1">
    <source>
        <dbReference type="SMART" id="SM00849"/>
    </source>
</evidence>
<evidence type="ECO:0000313" key="2">
    <source>
        <dbReference type="EMBL" id="MBB3898685.1"/>
    </source>
</evidence>
<name>A0A840AF12_9PROT</name>
<proteinExistence type="predicted"/>
<gene>
    <name evidence="2" type="ORF">GGQ83_002128</name>
</gene>
<dbReference type="PANTHER" id="PTHR42663">
    <property type="entry name" value="HYDROLASE C777.06C-RELATED-RELATED"/>
    <property type="match status" value="1"/>
</dbReference>
<reference evidence="2 3" key="1">
    <citation type="submission" date="2020-08" db="EMBL/GenBank/DDBJ databases">
        <title>Genomic Encyclopedia of Type Strains, Phase IV (KMG-IV): sequencing the most valuable type-strain genomes for metagenomic binning, comparative biology and taxonomic classification.</title>
        <authorList>
            <person name="Goeker M."/>
        </authorList>
    </citation>
    <scope>NUCLEOTIDE SEQUENCE [LARGE SCALE GENOMIC DNA]</scope>
    <source>
        <strain evidence="2 3">DSM 19979</strain>
    </source>
</reference>
<dbReference type="Proteomes" id="UP000553193">
    <property type="component" value="Unassembled WGS sequence"/>
</dbReference>
<dbReference type="AlphaFoldDB" id="A0A840AF12"/>
<dbReference type="GO" id="GO:0103043">
    <property type="term" value="F:phosphoribosyl 1,2-cyclic phosphate phosphodiesterase activity"/>
    <property type="evidence" value="ECO:0007669"/>
    <property type="project" value="UniProtKB-EC"/>
</dbReference>